<feature type="compositionally biased region" description="Basic residues" evidence="1">
    <location>
        <begin position="7"/>
        <end position="23"/>
    </location>
</feature>
<dbReference type="VEuPathDB" id="FungiDB:HCDG_00744"/>
<evidence type="ECO:0000313" key="2">
    <source>
        <dbReference type="EMBL" id="EER45165.1"/>
    </source>
</evidence>
<evidence type="ECO:0000313" key="3">
    <source>
        <dbReference type="Proteomes" id="UP000002624"/>
    </source>
</evidence>
<name>C6H212_AJECH</name>
<evidence type="ECO:0000256" key="1">
    <source>
        <dbReference type="SAM" id="MobiDB-lite"/>
    </source>
</evidence>
<dbReference type="EMBL" id="GG692419">
    <property type="protein sequence ID" value="EER45165.1"/>
    <property type="molecule type" value="Genomic_DNA"/>
</dbReference>
<accession>C6H212</accession>
<dbReference type="Proteomes" id="UP000002624">
    <property type="component" value="Unassembled WGS sequence"/>
</dbReference>
<proteinExistence type="predicted"/>
<gene>
    <name evidence="2" type="ORF">HCDG_00744</name>
</gene>
<dbReference type="AlphaFoldDB" id="C6H212"/>
<sequence length="111" mass="12365">MSGKGCLGRRSRLHAPKLPSKKRPYAIRNATDLANTLYRVPRHSAGGFGKKASTAPWHLVKCWRESTTTRYGPERAYVLNYSRPTISGWSSWVVCAREIGSSRGRLLASFG</sequence>
<feature type="region of interest" description="Disordered" evidence="1">
    <location>
        <begin position="1"/>
        <end position="23"/>
    </location>
</feature>
<dbReference type="HOGENOM" id="CLU_2157652_0_0_1"/>
<protein>
    <submittedName>
        <fullName evidence="2">Uncharacterized protein</fullName>
    </submittedName>
</protein>
<reference evidence="3" key="1">
    <citation type="submission" date="2009-05" db="EMBL/GenBank/DDBJ databases">
        <title>The genome sequence of Ajellomyces capsulatus strain H143.</title>
        <authorList>
            <person name="Champion M."/>
            <person name="Cuomo C.A."/>
            <person name="Ma L.-J."/>
            <person name="Henn M.R."/>
            <person name="Sil A."/>
            <person name="Goldman B."/>
            <person name="Young S.K."/>
            <person name="Kodira C.D."/>
            <person name="Zeng Q."/>
            <person name="Koehrsen M."/>
            <person name="Alvarado L."/>
            <person name="Berlin A.M."/>
            <person name="Borenstein D."/>
            <person name="Chen Z."/>
            <person name="Engels R."/>
            <person name="Freedman E."/>
            <person name="Gellesch M."/>
            <person name="Goldberg J."/>
            <person name="Griggs A."/>
            <person name="Gujja S."/>
            <person name="Heiman D.I."/>
            <person name="Hepburn T.A."/>
            <person name="Howarth C."/>
            <person name="Jen D."/>
            <person name="Larson L."/>
            <person name="Lewis B."/>
            <person name="Mehta T."/>
            <person name="Park D."/>
            <person name="Pearson M."/>
            <person name="Roberts A."/>
            <person name="Saif S."/>
            <person name="Shea T.D."/>
            <person name="Shenoy N."/>
            <person name="Sisk P."/>
            <person name="Stolte C."/>
            <person name="Sykes S."/>
            <person name="Walk T."/>
            <person name="White J."/>
            <person name="Yandava C."/>
            <person name="Klein B."/>
            <person name="McEwen J.G."/>
            <person name="Puccia R."/>
            <person name="Goldman G.H."/>
            <person name="Felipe M.S."/>
            <person name="Nino-Vega G."/>
            <person name="San-Blas G."/>
            <person name="Taylor J.W."/>
            <person name="Mendoza L."/>
            <person name="Galagan J.E."/>
            <person name="Nusbaum C."/>
            <person name="Birren B.W."/>
        </authorList>
    </citation>
    <scope>NUCLEOTIDE SEQUENCE [LARGE SCALE GENOMIC DNA]</scope>
    <source>
        <strain evidence="3">H143</strain>
    </source>
</reference>
<organism evidence="2 3">
    <name type="scientific">Ajellomyces capsulatus (strain H143)</name>
    <name type="common">Darling's disease fungus</name>
    <name type="synonym">Histoplasma capsulatum</name>
    <dbReference type="NCBI Taxonomy" id="544712"/>
    <lineage>
        <taxon>Eukaryota</taxon>
        <taxon>Fungi</taxon>
        <taxon>Dikarya</taxon>
        <taxon>Ascomycota</taxon>
        <taxon>Pezizomycotina</taxon>
        <taxon>Eurotiomycetes</taxon>
        <taxon>Eurotiomycetidae</taxon>
        <taxon>Onygenales</taxon>
        <taxon>Ajellomycetaceae</taxon>
        <taxon>Histoplasma</taxon>
    </lineage>
</organism>